<dbReference type="EMBL" id="JAATVY010000002">
    <property type="protein sequence ID" value="NJC69102.1"/>
    <property type="molecule type" value="Genomic_DNA"/>
</dbReference>
<dbReference type="Pfam" id="PF06348">
    <property type="entry name" value="DUF1059"/>
    <property type="match status" value="1"/>
</dbReference>
<keyword evidence="2" id="KW-1185">Reference proteome</keyword>
<name>A0ABX0XUU8_9ACTN</name>
<comment type="caution">
    <text evidence="1">The sequence shown here is derived from an EMBL/GenBank/DDBJ whole genome shotgun (WGS) entry which is preliminary data.</text>
</comment>
<dbReference type="InterPro" id="IPR009409">
    <property type="entry name" value="DUF1059"/>
</dbReference>
<evidence type="ECO:0000313" key="2">
    <source>
        <dbReference type="Proteomes" id="UP000722989"/>
    </source>
</evidence>
<dbReference type="RefSeq" id="WP_167923955.1">
    <property type="nucleotide sequence ID" value="NZ_JAATVY010000002.1"/>
</dbReference>
<protein>
    <submittedName>
        <fullName evidence="1">DUF1059 domain-containing protein</fullName>
    </submittedName>
</protein>
<gene>
    <name evidence="1" type="ORF">HC031_05100</name>
</gene>
<evidence type="ECO:0000313" key="1">
    <source>
        <dbReference type="EMBL" id="NJC69102.1"/>
    </source>
</evidence>
<proteinExistence type="predicted"/>
<sequence length="58" mass="6062">MKKFRCGDIIPGCDAVYTGDEASILAAAAVHATADHGLPEFPDELAARVRAAMSEVSD</sequence>
<dbReference type="Proteomes" id="UP000722989">
    <property type="component" value="Unassembled WGS sequence"/>
</dbReference>
<organism evidence="1 2">
    <name type="scientific">Planosporangium thailandense</name>
    <dbReference type="NCBI Taxonomy" id="765197"/>
    <lineage>
        <taxon>Bacteria</taxon>
        <taxon>Bacillati</taxon>
        <taxon>Actinomycetota</taxon>
        <taxon>Actinomycetes</taxon>
        <taxon>Micromonosporales</taxon>
        <taxon>Micromonosporaceae</taxon>
        <taxon>Planosporangium</taxon>
    </lineage>
</organism>
<reference evidence="1 2" key="1">
    <citation type="submission" date="2020-03" db="EMBL/GenBank/DDBJ databases">
        <title>WGS of the type strain of Planosporangium spp.</title>
        <authorList>
            <person name="Thawai C."/>
        </authorList>
    </citation>
    <scope>NUCLEOTIDE SEQUENCE [LARGE SCALE GENOMIC DNA]</scope>
    <source>
        <strain evidence="1 2">TBRC 5610</strain>
    </source>
</reference>
<accession>A0ABX0XUU8</accession>